<dbReference type="Proteomes" id="UP001597062">
    <property type="component" value="Unassembled WGS sequence"/>
</dbReference>
<accession>A0ABW3JP69</accession>
<evidence type="ECO:0000313" key="1">
    <source>
        <dbReference type="EMBL" id="MFD0991670.1"/>
    </source>
</evidence>
<sequence>MKMTFRTINIILFIFCFNPLFGQTNVLIPNKGIEGISILIDSSTILDVIEIYGTDYTISEKTLITNYRYDKIGLTFQIAPYDKNKIVRSISVQSPFKAKTKNGIVLNESTMKDVWNTYNDKGCFTSKTYAWNTQNGISYYIKKDPNEKGYDTEEKIFKIEINNDDDFGISSKTNFKFNNEPVKEKLNSLIAILKSDNFNFQKLDSLWNKEKITEKEPYGLEKRTSFNRNIENNLIQESSELWLVGSSYSLNIIKSDNELVYLKLTDNNEQKTLIERTENSELENTNFDVYTYGTFCGIAGTPPDKCQRMLDLVNANNYNQLALWLKSINPEIATYGYIGLEFLKKKGIKIANSEFERIAELSESEIRLNTCQGCIFGVTEQIKDVLKNKNINQIYRSFQQSGWIK</sequence>
<name>A0ABW3JP69_9FLAO</name>
<reference evidence="2" key="1">
    <citation type="journal article" date="2019" name="Int. J. Syst. Evol. Microbiol.">
        <title>The Global Catalogue of Microorganisms (GCM) 10K type strain sequencing project: providing services to taxonomists for standard genome sequencing and annotation.</title>
        <authorList>
            <consortium name="The Broad Institute Genomics Platform"/>
            <consortium name="The Broad Institute Genome Sequencing Center for Infectious Disease"/>
            <person name="Wu L."/>
            <person name="Ma J."/>
        </authorList>
    </citation>
    <scope>NUCLEOTIDE SEQUENCE [LARGE SCALE GENOMIC DNA]</scope>
    <source>
        <strain evidence="2">CCUG 60527</strain>
    </source>
</reference>
<keyword evidence="2" id="KW-1185">Reference proteome</keyword>
<evidence type="ECO:0000313" key="2">
    <source>
        <dbReference type="Proteomes" id="UP001597062"/>
    </source>
</evidence>
<organism evidence="1 2">
    <name type="scientific">Tenacibaculum geojense</name>
    <dbReference type="NCBI Taxonomy" id="915352"/>
    <lineage>
        <taxon>Bacteria</taxon>
        <taxon>Pseudomonadati</taxon>
        <taxon>Bacteroidota</taxon>
        <taxon>Flavobacteriia</taxon>
        <taxon>Flavobacteriales</taxon>
        <taxon>Flavobacteriaceae</taxon>
        <taxon>Tenacibaculum</taxon>
    </lineage>
</organism>
<dbReference type="RefSeq" id="WP_386104193.1">
    <property type="nucleotide sequence ID" value="NZ_JBHTJR010000008.1"/>
</dbReference>
<gene>
    <name evidence="1" type="ORF">ACFQ1U_00485</name>
</gene>
<dbReference type="EMBL" id="JBHTJR010000008">
    <property type="protein sequence ID" value="MFD0991670.1"/>
    <property type="molecule type" value="Genomic_DNA"/>
</dbReference>
<comment type="caution">
    <text evidence="1">The sequence shown here is derived from an EMBL/GenBank/DDBJ whole genome shotgun (WGS) entry which is preliminary data.</text>
</comment>
<protein>
    <submittedName>
        <fullName evidence="1">Uncharacterized protein</fullName>
    </submittedName>
</protein>
<proteinExistence type="predicted"/>